<dbReference type="EMBL" id="JASNQZ010000007">
    <property type="protein sequence ID" value="KAL0954489.1"/>
    <property type="molecule type" value="Genomic_DNA"/>
</dbReference>
<name>A0ABR3JFU0_9AGAR</name>
<gene>
    <name evidence="1" type="ORF">HGRIS_003457</name>
</gene>
<keyword evidence="2" id="KW-1185">Reference proteome</keyword>
<protein>
    <submittedName>
        <fullName evidence="1">Uncharacterized protein</fullName>
    </submittedName>
</protein>
<evidence type="ECO:0000313" key="2">
    <source>
        <dbReference type="Proteomes" id="UP001556367"/>
    </source>
</evidence>
<evidence type="ECO:0000313" key="1">
    <source>
        <dbReference type="EMBL" id="KAL0954489.1"/>
    </source>
</evidence>
<reference evidence="2" key="1">
    <citation type="submission" date="2024-06" db="EMBL/GenBank/DDBJ databases">
        <title>Multi-omics analyses provide insights into the biosynthesis of the anticancer antibiotic pleurotin in Hohenbuehelia grisea.</title>
        <authorList>
            <person name="Weaver J.A."/>
            <person name="Alberti F."/>
        </authorList>
    </citation>
    <scope>NUCLEOTIDE SEQUENCE [LARGE SCALE GENOMIC DNA]</scope>
    <source>
        <strain evidence="2">T-177</strain>
    </source>
</reference>
<proteinExistence type="predicted"/>
<organism evidence="1 2">
    <name type="scientific">Hohenbuehelia grisea</name>
    <dbReference type="NCBI Taxonomy" id="104357"/>
    <lineage>
        <taxon>Eukaryota</taxon>
        <taxon>Fungi</taxon>
        <taxon>Dikarya</taxon>
        <taxon>Basidiomycota</taxon>
        <taxon>Agaricomycotina</taxon>
        <taxon>Agaricomycetes</taxon>
        <taxon>Agaricomycetidae</taxon>
        <taxon>Agaricales</taxon>
        <taxon>Pleurotineae</taxon>
        <taxon>Pleurotaceae</taxon>
        <taxon>Hohenbuehelia</taxon>
    </lineage>
</organism>
<comment type="caution">
    <text evidence="1">The sequence shown here is derived from an EMBL/GenBank/DDBJ whole genome shotgun (WGS) entry which is preliminary data.</text>
</comment>
<accession>A0ABR3JFU0</accession>
<sequence length="225" mass="24762">MLPTFVVFLSGLAITFHKTTTISSGWSTALNVTTFGYASYLMYEAIMMAILSACEPEAPTASSFMYAIHFPVFILGMFLQELETYLCAILIFVGNIAAACPTGDEEDNDEVFIYVGISSPWWFRLYHKILEVTFEAWCGTRSTSWMIIGTAVSFGLGRVTPDLNAVATDVLFDLSGFRGFTKSLDGETGTTEDCIIDPICHTNTTGEDYFDWDNAPGVSAPMWAC</sequence>
<dbReference type="Proteomes" id="UP001556367">
    <property type="component" value="Unassembled WGS sequence"/>
</dbReference>